<dbReference type="InterPro" id="IPR005122">
    <property type="entry name" value="Uracil-DNA_glycosylase-like"/>
</dbReference>
<organism evidence="2 3">
    <name type="scientific">Colwellia psychrerythraea</name>
    <name type="common">Vibrio psychroerythus</name>
    <dbReference type="NCBI Taxonomy" id="28229"/>
    <lineage>
        <taxon>Bacteria</taxon>
        <taxon>Pseudomonadati</taxon>
        <taxon>Pseudomonadota</taxon>
        <taxon>Gammaproteobacteria</taxon>
        <taxon>Alteromonadales</taxon>
        <taxon>Colwelliaceae</taxon>
        <taxon>Colwellia</taxon>
    </lineage>
</organism>
<dbReference type="SMART" id="SM00986">
    <property type="entry name" value="UDG"/>
    <property type="match status" value="1"/>
</dbReference>
<reference evidence="2 3" key="1">
    <citation type="submission" date="2014-08" db="EMBL/GenBank/DDBJ databases">
        <title>Genomic and Phenotypic Diversity of Colwellia psychrerythraea strains from Disparate Marine Basins.</title>
        <authorList>
            <person name="Techtmann S.M."/>
            <person name="Stelling S.C."/>
            <person name="Utturkar S.M."/>
            <person name="Alshibli N."/>
            <person name="Harris A."/>
            <person name="Brown S.D."/>
            <person name="Hazen T.C."/>
        </authorList>
    </citation>
    <scope>NUCLEOTIDE SEQUENCE [LARGE SCALE GENOMIC DNA]</scope>
    <source>
        <strain evidence="2 3">ND2E</strain>
    </source>
</reference>
<dbReference type="InterPro" id="IPR047124">
    <property type="entry name" value="HI_0220.2"/>
</dbReference>
<dbReference type="EMBL" id="JQED01000056">
    <property type="protein sequence ID" value="KGJ86759.1"/>
    <property type="molecule type" value="Genomic_DNA"/>
</dbReference>
<gene>
    <name evidence="2" type="ORF">ND2E_0931</name>
</gene>
<sequence length="202" mass="22885">MTEFTALLNDIKRCTICASQLAHGTRPVLQVHPKAKILIAGQAPGLKVHTSGIPFDDASGKRLREWLGVTREEFYDPEKVAILPMVFCYPGTGKTGDLAPRKECAPAWREKILAHLKQVEVTIVLGSYAQKYHMGVTNTSVTDLVKSWELYWPHIIPLPHPSPRNNIWLKKNPWFEIELLPRLRERVRESLNSSSPLDSKEV</sequence>
<dbReference type="PATRIC" id="fig|28229.4.peg.4428"/>
<evidence type="ECO:0000259" key="1">
    <source>
        <dbReference type="SMART" id="SM00986"/>
    </source>
</evidence>
<dbReference type="RefSeq" id="WP_033095957.1">
    <property type="nucleotide sequence ID" value="NZ_JQED01000056.1"/>
</dbReference>
<dbReference type="SUPFAM" id="SSF52141">
    <property type="entry name" value="Uracil-DNA glycosylase-like"/>
    <property type="match status" value="1"/>
</dbReference>
<dbReference type="Proteomes" id="UP000029843">
    <property type="component" value="Unassembled WGS sequence"/>
</dbReference>
<protein>
    <submittedName>
        <fullName evidence="2">Uracil-DNA glycosylase superfamily</fullName>
    </submittedName>
</protein>
<accession>A0A099K7K8</accession>
<dbReference type="Gene3D" id="3.40.470.10">
    <property type="entry name" value="Uracil-DNA glycosylase-like domain"/>
    <property type="match status" value="1"/>
</dbReference>
<proteinExistence type="predicted"/>
<dbReference type="SMART" id="SM00987">
    <property type="entry name" value="UreE_C"/>
    <property type="match status" value="1"/>
</dbReference>
<dbReference type="CDD" id="cd10033">
    <property type="entry name" value="UDG_like"/>
    <property type="match status" value="1"/>
</dbReference>
<dbReference type="OrthoDB" id="9789139at2"/>
<dbReference type="PANTHER" id="PTHR42160:SF1">
    <property type="entry name" value="URACIL-DNA GLYCOSYLASE SUPERFAMILY PROTEIN"/>
    <property type="match status" value="1"/>
</dbReference>
<dbReference type="InterPro" id="IPR036895">
    <property type="entry name" value="Uracil-DNA_glycosylase-like_sf"/>
</dbReference>
<evidence type="ECO:0000313" key="2">
    <source>
        <dbReference type="EMBL" id="KGJ86759.1"/>
    </source>
</evidence>
<dbReference type="PANTHER" id="PTHR42160">
    <property type="entry name" value="URACIL-DNA GLYCOSYLASE SUPERFAMILY PROTEIN"/>
    <property type="match status" value="1"/>
</dbReference>
<comment type="caution">
    <text evidence="2">The sequence shown here is derived from an EMBL/GenBank/DDBJ whole genome shotgun (WGS) entry which is preliminary data.</text>
</comment>
<evidence type="ECO:0000313" key="3">
    <source>
        <dbReference type="Proteomes" id="UP000029843"/>
    </source>
</evidence>
<dbReference type="AlphaFoldDB" id="A0A099K7K8"/>
<feature type="domain" description="Uracil-DNA glycosylase-like" evidence="1">
    <location>
        <begin position="28"/>
        <end position="184"/>
    </location>
</feature>
<name>A0A099K7K8_COLPS</name>
<dbReference type="Pfam" id="PF03167">
    <property type="entry name" value="UDG"/>
    <property type="match status" value="1"/>
</dbReference>